<evidence type="ECO:0000259" key="1">
    <source>
        <dbReference type="Pfam" id="PF03050"/>
    </source>
</evidence>
<dbReference type="EMBL" id="LJRC01000176">
    <property type="protein sequence ID" value="KPY34988.1"/>
    <property type="molecule type" value="Genomic_DNA"/>
</dbReference>
<feature type="domain" description="Transposase IS66 central" evidence="1">
    <location>
        <begin position="47"/>
        <end position="211"/>
    </location>
</feature>
<dbReference type="AlphaFoldDB" id="A0A0P9XQB1"/>
<organism evidence="3 4">
    <name type="scientific">Pseudomonas syringae pv. primulae</name>
    <dbReference type="NCBI Taxonomy" id="251707"/>
    <lineage>
        <taxon>Bacteria</taxon>
        <taxon>Pseudomonadati</taxon>
        <taxon>Pseudomonadota</taxon>
        <taxon>Gammaproteobacteria</taxon>
        <taxon>Pseudomonadales</taxon>
        <taxon>Pseudomonadaceae</taxon>
        <taxon>Pseudomonas</taxon>
    </lineage>
</organism>
<dbReference type="InterPro" id="IPR052344">
    <property type="entry name" value="Transposase-related"/>
</dbReference>
<proteinExistence type="predicted"/>
<protein>
    <submittedName>
        <fullName evidence="3">ISPsy5, transposase</fullName>
    </submittedName>
</protein>
<dbReference type="Proteomes" id="UP000050562">
    <property type="component" value="Unassembled WGS sequence"/>
</dbReference>
<dbReference type="InterPro" id="IPR024474">
    <property type="entry name" value="Znf_dom_IS66"/>
</dbReference>
<sequence>MGEEVSEQLEIVPMQIRVIKHVRKIYGCRHCETAPVTADKPAQLIEKSMASPSVLAMLLTTKYVDGLPLHRVEKVLGRHGIDIPRQTLARGVIQCGEHLQPLLNLMRDRLLESRVIHCDETRVQVLKEPDRESSSQSWMWVQTGGPPNQPVILFDYSISRAQEVPTRLLNGYRGYVMTDDYAGYNALGAQTGVERLGCWAHARRSLLKHRKCSPKVKRGVPISR</sequence>
<evidence type="ECO:0000313" key="4">
    <source>
        <dbReference type="Proteomes" id="UP000050562"/>
    </source>
</evidence>
<evidence type="ECO:0000313" key="3">
    <source>
        <dbReference type="EMBL" id="KPY34988.1"/>
    </source>
</evidence>
<dbReference type="InterPro" id="IPR004291">
    <property type="entry name" value="Transposase_IS66_central"/>
</dbReference>
<gene>
    <name evidence="3" type="ORF">ALO52_04902</name>
</gene>
<dbReference type="Pfam" id="PF03050">
    <property type="entry name" value="DDE_Tnp_IS66"/>
    <property type="match status" value="1"/>
</dbReference>
<feature type="domain" description="Transposase IS66 zinc-finger binding" evidence="2">
    <location>
        <begin position="1"/>
        <end position="32"/>
    </location>
</feature>
<dbReference type="PATRIC" id="fig|251707.3.peg.4128"/>
<comment type="caution">
    <text evidence="3">The sequence shown here is derived from an EMBL/GenBank/DDBJ whole genome shotgun (WGS) entry which is preliminary data.</text>
</comment>
<dbReference type="Pfam" id="PF13005">
    <property type="entry name" value="zf-IS66"/>
    <property type="match status" value="1"/>
</dbReference>
<name>A0A0P9XQB1_9PSED</name>
<dbReference type="NCBIfam" id="NF033517">
    <property type="entry name" value="transpos_IS66"/>
    <property type="match status" value="1"/>
</dbReference>
<accession>A0A0P9XQB1</accession>
<reference evidence="3 4" key="1">
    <citation type="submission" date="2015-09" db="EMBL/GenBank/DDBJ databases">
        <title>Genome announcement of multiple Pseudomonas syringae strains.</title>
        <authorList>
            <person name="Thakur S."/>
            <person name="Wang P.W."/>
            <person name="Gong Y."/>
            <person name="Weir B.S."/>
            <person name="Guttman D.S."/>
        </authorList>
    </citation>
    <scope>NUCLEOTIDE SEQUENCE [LARGE SCALE GENOMIC DNA]</scope>
    <source>
        <strain evidence="3 4">ICMP3956</strain>
    </source>
</reference>
<dbReference type="PANTHER" id="PTHR33678">
    <property type="entry name" value="BLL1576 PROTEIN"/>
    <property type="match status" value="1"/>
</dbReference>
<evidence type="ECO:0000259" key="2">
    <source>
        <dbReference type="Pfam" id="PF13005"/>
    </source>
</evidence>